<feature type="domain" description="DUF3669" evidence="1">
    <location>
        <begin position="278"/>
        <end position="348"/>
    </location>
</feature>
<dbReference type="AlphaFoldDB" id="A0A0N8H645"/>
<dbReference type="STRING" id="78410.A0A0N8H645"/>
<dbReference type="EMBL" id="LKCW01000149">
    <property type="protein sequence ID" value="KPM37948.1"/>
    <property type="molecule type" value="Genomic_DNA"/>
</dbReference>
<comment type="caution">
    <text evidence="2">The sequence shown here is derived from an EMBL/GenBank/DDBJ whole genome shotgun (WGS) entry which is preliminary data.</text>
</comment>
<organism evidence="2 3">
    <name type="scientific">Neonectria ditissima</name>
    <dbReference type="NCBI Taxonomy" id="78410"/>
    <lineage>
        <taxon>Eukaryota</taxon>
        <taxon>Fungi</taxon>
        <taxon>Dikarya</taxon>
        <taxon>Ascomycota</taxon>
        <taxon>Pezizomycotina</taxon>
        <taxon>Sordariomycetes</taxon>
        <taxon>Hypocreomycetidae</taxon>
        <taxon>Hypocreales</taxon>
        <taxon>Nectriaceae</taxon>
        <taxon>Neonectria</taxon>
    </lineage>
</organism>
<dbReference type="PANTHER" id="PTHR40780:SF2">
    <property type="entry name" value="DUF3669 DOMAIN-CONTAINING PROTEIN"/>
    <property type="match status" value="1"/>
</dbReference>
<evidence type="ECO:0000313" key="3">
    <source>
        <dbReference type="Proteomes" id="UP000050424"/>
    </source>
</evidence>
<proteinExistence type="predicted"/>
<dbReference type="OrthoDB" id="2993351at2759"/>
<sequence length="402" mass="45379">MHGNNTPENQDQLSNHVLVKREGKYWITTRPTTTPTTSTTAAEHDVRSPLRRDRLGKLLSSLSLVKRADEEEFGLKQIATTKKSRVFTAAISNKTFAVKLCEKPYSATKELTMHTHVHNKIKALWPEVRQYIGHPRLPRPRVPRPAAAVSQRRLLGTTSAVDGLMMEYIEPLHHQQRRSLIKKYLDPRLYDTTLELPGFSEMRLDVHLGEMSSSSNRQMGRLQNRPAYFDQLWTECFDCIPSWAGMMGAALAVLHWDCGLDGRGVKFQLGLFQSRSQIWMADFGDCALIQRTPAFVESSLVEAIMENPAWPRPATAPSLSGIPDPDDVLPRTWETFRRIYLSTSMYLLFRGSAHVVDVNLPSQFICKMEAIWASRAENLLIEQEPSGVSSMSIGLQDTTGGE</sequence>
<dbReference type="Pfam" id="PF12417">
    <property type="entry name" value="DUF3669"/>
    <property type="match status" value="1"/>
</dbReference>
<dbReference type="PANTHER" id="PTHR40780">
    <property type="entry name" value="DUF3669 DOMAIN-CONTAINING PROTEIN"/>
    <property type="match status" value="1"/>
</dbReference>
<reference evidence="2 3" key="1">
    <citation type="submission" date="2015-09" db="EMBL/GenBank/DDBJ databases">
        <title>Draft genome of a European isolate of the apple canker pathogen Neonectria ditissima.</title>
        <authorList>
            <person name="Gomez-Cortecero A."/>
            <person name="Harrison R.J."/>
            <person name="Armitage A.D."/>
        </authorList>
    </citation>
    <scope>NUCLEOTIDE SEQUENCE [LARGE SCALE GENOMIC DNA]</scope>
    <source>
        <strain evidence="2 3">R09/05</strain>
    </source>
</reference>
<evidence type="ECO:0000313" key="2">
    <source>
        <dbReference type="EMBL" id="KPM37948.1"/>
    </source>
</evidence>
<accession>A0A0N8H645</accession>
<dbReference type="InterPro" id="IPR022137">
    <property type="entry name" value="Znf_prot_DUF3669"/>
</dbReference>
<dbReference type="Proteomes" id="UP000050424">
    <property type="component" value="Unassembled WGS sequence"/>
</dbReference>
<name>A0A0N8H645_9HYPO</name>
<keyword evidence="3" id="KW-1185">Reference proteome</keyword>
<evidence type="ECO:0000259" key="1">
    <source>
        <dbReference type="Pfam" id="PF12417"/>
    </source>
</evidence>
<protein>
    <recommendedName>
        <fullName evidence="1">DUF3669 domain-containing protein</fullName>
    </recommendedName>
</protein>
<gene>
    <name evidence="2" type="ORF">AK830_g8649</name>
</gene>